<dbReference type="InterPro" id="IPR005814">
    <property type="entry name" value="Aminotrans_3"/>
</dbReference>
<dbReference type="CDD" id="cd00610">
    <property type="entry name" value="OAT_like"/>
    <property type="match status" value="1"/>
</dbReference>
<evidence type="ECO:0000256" key="3">
    <source>
        <dbReference type="HAMAP-Rule" id="MF_01107"/>
    </source>
</evidence>
<proteinExistence type="inferred from homology"/>
<dbReference type="EC" id="2.6.1.11" evidence="3"/>
<dbReference type="PANTHER" id="PTHR11986:SF113">
    <property type="entry name" value="SUCCINYLORNITHINE TRANSAMINASE"/>
    <property type="match status" value="1"/>
</dbReference>
<evidence type="ECO:0000313" key="4">
    <source>
        <dbReference type="EMBL" id="SDE09297.1"/>
    </source>
</evidence>
<feature type="modified residue" description="N6-(pyridoxal phosphate)lysine" evidence="3">
    <location>
        <position position="258"/>
    </location>
</feature>
<evidence type="ECO:0000313" key="5">
    <source>
        <dbReference type="Proteomes" id="UP000199603"/>
    </source>
</evidence>
<feature type="binding site" evidence="3">
    <location>
        <begin position="110"/>
        <end position="111"/>
    </location>
    <ligand>
        <name>pyridoxal 5'-phosphate</name>
        <dbReference type="ChEBI" id="CHEBI:597326"/>
    </ligand>
</feature>
<dbReference type="NCBIfam" id="NF002325">
    <property type="entry name" value="PRK01278.1"/>
    <property type="match status" value="1"/>
</dbReference>
<dbReference type="AlphaFoldDB" id="A0A1G7A428"/>
<gene>
    <name evidence="3" type="primary">argD</name>
    <name evidence="4" type="ORF">SAMN04488509_11831</name>
</gene>
<dbReference type="InterPro" id="IPR015424">
    <property type="entry name" value="PyrdxlP-dep_Trfase"/>
</dbReference>
<evidence type="ECO:0000256" key="2">
    <source>
        <dbReference type="ARBA" id="ARBA00022898"/>
    </source>
</evidence>
<reference evidence="4 5" key="1">
    <citation type="submission" date="2016-10" db="EMBL/GenBank/DDBJ databases">
        <authorList>
            <person name="de Groot N.N."/>
        </authorList>
    </citation>
    <scope>NUCLEOTIDE SEQUENCE [LARGE SCALE GENOMIC DNA]</scope>
    <source>
        <strain evidence="4 5">DSM 16957</strain>
    </source>
</reference>
<comment type="miscellaneous">
    <text evidence="3">May also have succinyldiaminopimelate aminotransferase activity, thus carrying out the corresponding step in lysine biosynthesis.</text>
</comment>
<dbReference type="Gene3D" id="3.90.1150.10">
    <property type="entry name" value="Aspartate Aminotransferase, domain 1"/>
    <property type="match status" value="1"/>
</dbReference>
<dbReference type="STRING" id="265719.SAMN04488509_11831"/>
<dbReference type="EMBL" id="FNAG01000018">
    <property type="protein sequence ID" value="SDE09297.1"/>
    <property type="molecule type" value="Genomic_DNA"/>
</dbReference>
<dbReference type="Proteomes" id="UP000199603">
    <property type="component" value="Unassembled WGS sequence"/>
</dbReference>
<organism evidence="4 5">
    <name type="scientific">Aquimonas voraii</name>
    <dbReference type="NCBI Taxonomy" id="265719"/>
    <lineage>
        <taxon>Bacteria</taxon>
        <taxon>Pseudomonadati</taxon>
        <taxon>Pseudomonadota</taxon>
        <taxon>Gammaproteobacteria</taxon>
        <taxon>Lysobacterales</taxon>
        <taxon>Lysobacteraceae</taxon>
        <taxon>Aquimonas</taxon>
    </lineage>
</organism>
<keyword evidence="1 3" id="KW-0032">Aminotransferase</keyword>
<dbReference type="GO" id="GO:0030170">
    <property type="term" value="F:pyridoxal phosphate binding"/>
    <property type="evidence" value="ECO:0007669"/>
    <property type="project" value="InterPro"/>
</dbReference>
<comment type="subunit">
    <text evidence="3">Homodimer.</text>
</comment>
<dbReference type="GO" id="GO:0042802">
    <property type="term" value="F:identical protein binding"/>
    <property type="evidence" value="ECO:0007669"/>
    <property type="project" value="TreeGrafter"/>
</dbReference>
<dbReference type="PIRSF" id="PIRSF000521">
    <property type="entry name" value="Transaminase_4ab_Lys_Orn"/>
    <property type="match status" value="1"/>
</dbReference>
<keyword evidence="5" id="KW-1185">Reference proteome</keyword>
<dbReference type="OrthoDB" id="9801052at2"/>
<keyword evidence="3 4" id="KW-0808">Transferase</keyword>
<feature type="binding site" evidence="3">
    <location>
        <position position="144"/>
    </location>
    <ligand>
        <name>pyridoxal 5'-phosphate</name>
        <dbReference type="ChEBI" id="CHEBI:597326"/>
    </ligand>
</feature>
<dbReference type="NCBIfam" id="TIGR00707">
    <property type="entry name" value="argD"/>
    <property type="match status" value="1"/>
</dbReference>
<keyword evidence="3" id="KW-0963">Cytoplasm</keyword>
<dbReference type="FunFam" id="3.40.640.10:FF:000004">
    <property type="entry name" value="Acetylornithine aminotransferase"/>
    <property type="match status" value="1"/>
</dbReference>
<dbReference type="InterPro" id="IPR015422">
    <property type="entry name" value="PyrdxlP-dep_Trfase_small"/>
</dbReference>
<accession>A0A1G7A428</accession>
<dbReference type="SUPFAM" id="SSF53383">
    <property type="entry name" value="PLP-dependent transferases"/>
    <property type="match status" value="1"/>
</dbReference>
<dbReference type="InterPro" id="IPR004636">
    <property type="entry name" value="AcOrn/SuccOrn_fam"/>
</dbReference>
<name>A0A1G7A428_9GAMM</name>
<keyword evidence="2 3" id="KW-0663">Pyridoxal phosphate</keyword>
<keyword evidence="3" id="KW-0028">Amino-acid biosynthesis</keyword>
<protein>
    <recommendedName>
        <fullName evidence="3">Acetylornithine aminotransferase</fullName>
        <shortName evidence="3">ACOAT</shortName>
        <ecNumber evidence="3">2.6.1.11</ecNumber>
    </recommendedName>
</protein>
<comment type="catalytic activity">
    <reaction evidence="3">
        <text>N(2)-acetyl-L-ornithine + 2-oxoglutarate = N-acetyl-L-glutamate 5-semialdehyde + L-glutamate</text>
        <dbReference type="Rhea" id="RHEA:18049"/>
        <dbReference type="ChEBI" id="CHEBI:16810"/>
        <dbReference type="ChEBI" id="CHEBI:29123"/>
        <dbReference type="ChEBI" id="CHEBI:29985"/>
        <dbReference type="ChEBI" id="CHEBI:57805"/>
        <dbReference type="EC" id="2.6.1.11"/>
    </reaction>
</comment>
<dbReference type="PANTHER" id="PTHR11986">
    <property type="entry name" value="AMINOTRANSFERASE CLASS III"/>
    <property type="match status" value="1"/>
</dbReference>
<dbReference type="GO" id="GO:0003992">
    <property type="term" value="F:N2-acetyl-L-ornithine:2-oxoglutarate 5-aminotransferase activity"/>
    <property type="evidence" value="ECO:0007669"/>
    <property type="project" value="UniProtKB-UniRule"/>
</dbReference>
<keyword evidence="3" id="KW-0055">Arginine biosynthesis</keyword>
<comment type="pathway">
    <text evidence="3">Amino-acid biosynthesis; L-arginine biosynthesis; N(2)-acetyl-L-ornithine from L-glutamate: step 4/4.</text>
</comment>
<dbReference type="HAMAP" id="MF_01107">
    <property type="entry name" value="ArgD_aminotrans_3"/>
    <property type="match status" value="1"/>
</dbReference>
<dbReference type="UniPathway" id="UPA00068">
    <property type="reaction ID" value="UER00109"/>
</dbReference>
<dbReference type="InterPro" id="IPR015421">
    <property type="entry name" value="PyrdxlP-dep_Trfase_major"/>
</dbReference>
<dbReference type="GO" id="GO:0005737">
    <property type="term" value="C:cytoplasm"/>
    <property type="evidence" value="ECO:0007669"/>
    <property type="project" value="UniProtKB-SubCell"/>
</dbReference>
<feature type="binding site" evidence="3">
    <location>
        <begin position="229"/>
        <end position="232"/>
    </location>
    <ligand>
        <name>pyridoxal 5'-phosphate</name>
        <dbReference type="ChEBI" id="CHEBI:597326"/>
    </ligand>
</feature>
<dbReference type="Gene3D" id="3.40.640.10">
    <property type="entry name" value="Type I PLP-dependent aspartate aminotransferase-like (Major domain)"/>
    <property type="match status" value="1"/>
</dbReference>
<dbReference type="GO" id="GO:0006526">
    <property type="term" value="P:L-arginine biosynthetic process"/>
    <property type="evidence" value="ECO:0007669"/>
    <property type="project" value="UniProtKB-UniRule"/>
</dbReference>
<dbReference type="RefSeq" id="WP_091245769.1">
    <property type="nucleotide sequence ID" value="NZ_FNAG01000018.1"/>
</dbReference>
<comment type="cofactor">
    <cofactor evidence="3">
        <name>pyridoxal 5'-phosphate</name>
        <dbReference type="ChEBI" id="CHEBI:597326"/>
    </cofactor>
    <text evidence="3">Binds 1 pyridoxal phosphate per subunit.</text>
</comment>
<sequence>MSSHAPADELLATARRRYLPIYRPRELILEHGEGSRVWDSAGRDYIDLAGGIAVNALGHADPDLRAALIEQSAKLWHTSNIFYSEPPVRLAEELAAASGFAERVFLCNSGAEANEAAIKLARRHAAAQGRAPAQRVILTFRGSFHGRTLATITATAQPKYQEGFEPLPGGFRYVDFNDIAAFDAAFDADVCAVLVEPIQGEGGVMPAAPGFLAHLRRRCDETGALLMLDEIQCGMGRTGRLFACHGEGVQPDSVSLAKALGGGFPIGALLVGTRAAESLGFGSHGTTFGGNPLAAAVARAALAKLKSPELLANVEARGAQLVAGLHAINSRLGVFSGVRGRGLMQGGVLIDEHAARAAEVLDAAAGEGLLVLSAGVGVLRFVPALNIREDELAEGLQRLECALRTVFG</sequence>
<dbReference type="InterPro" id="IPR050103">
    <property type="entry name" value="Class-III_PLP-dep_AT"/>
</dbReference>
<feature type="binding site" evidence="3">
    <location>
        <position position="287"/>
    </location>
    <ligand>
        <name>pyridoxal 5'-phosphate</name>
        <dbReference type="ChEBI" id="CHEBI:597326"/>
    </ligand>
</feature>
<dbReference type="Pfam" id="PF00202">
    <property type="entry name" value="Aminotran_3"/>
    <property type="match status" value="1"/>
</dbReference>
<feature type="binding site" evidence="3">
    <location>
        <position position="147"/>
    </location>
    <ligand>
        <name>N(2)-acetyl-L-ornithine</name>
        <dbReference type="ChEBI" id="CHEBI:57805"/>
    </ligand>
</feature>
<comment type="subcellular location">
    <subcellularLocation>
        <location evidence="3">Cytoplasm</location>
    </subcellularLocation>
</comment>
<evidence type="ECO:0000256" key="1">
    <source>
        <dbReference type="ARBA" id="ARBA00022576"/>
    </source>
</evidence>
<comment type="similarity">
    <text evidence="3">Belongs to the class-III pyridoxal-phosphate-dependent aminotransferase family. ArgD subfamily.</text>
</comment>
<feature type="binding site" evidence="3">
    <location>
        <position position="286"/>
    </location>
    <ligand>
        <name>N(2)-acetyl-L-ornithine</name>
        <dbReference type="ChEBI" id="CHEBI:57805"/>
    </ligand>
</feature>